<sequence length="236" mass="26664">MSSKISKDSLPDNFYNLSFDGLSALDGLLILEKLSSSPKQVFIETNILMRREDKIFQSALFSPVMFSLKRFFESFRESHQPVEVLARITTPRKSHPDSLAFEPLKELVRDEAVYRSMLKIKIDKSTIPMPEGEVADQMGRLKKLVTQLQARGVQVVFFEVPVDPAACGLAAQVQLRQAVKKVFKPLGCKFISVPDCNGYITSDGTHLDRVSAYKFLNYFRHELEKVSSGRSVISQL</sequence>
<reference evidence="1 2" key="1">
    <citation type="submission" date="2019-05" db="EMBL/GenBank/DDBJ databases">
        <authorList>
            <person name="Qu J.-H."/>
        </authorList>
    </citation>
    <scope>NUCLEOTIDE SEQUENCE [LARGE SCALE GENOMIC DNA]</scope>
    <source>
        <strain evidence="1 2">T17</strain>
    </source>
</reference>
<dbReference type="SUPFAM" id="SSF52266">
    <property type="entry name" value="SGNH hydrolase"/>
    <property type="match status" value="1"/>
</dbReference>
<keyword evidence="2" id="KW-1185">Reference proteome</keyword>
<proteinExistence type="predicted"/>
<evidence type="ECO:0000313" key="1">
    <source>
        <dbReference type="EMBL" id="TLU98957.1"/>
    </source>
</evidence>
<gene>
    <name evidence="1" type="ORF">FEN17_20420</name>
</gene>
<dbReference type="Proteomes" id="UP000306402">
    <property type="component" value="Unassembled WGS sequence"/>
</dbReference>
<organism evidence="1 2">
    <name type="scientific">Dyadobacter luticola</name>
    <dbReference type="NCBI Taxonomy" id="1979387"/>
    <lineage>
        <taxon>Bacteria</taxon>
        <taxon>Pseudomonadati</taxon>
        <taxon>Bacteroidota</taxon>
        <taxon>Cytophagia</taxon>
        <taxon>Cytophagales</taxon>
        <taxon>Spirosomataceae</taxon>
        <taxon>Dyadobacter</taxon>
    </lineage>
</organism>
<name>A0A5R9KS14_9BACT</name>
<dbReference type="EMBL" id="VCEJ01000005">
    <property type="protein sequence ID" value="TLU98957.1"/>
    <property type="molecule type" value="Genomic_DNA"/>
</dbReference>
<dbReference type="RefSeq" id="WP_138367247.1">
    <property type="nucleotide sequence ID" value="NZ_VCEJ01000005.1"/>
</dbReference>
<protein>
    <recommendedName>
        <fullName evidence="3">SGNH/GDSL hydrolase family protein</fullName>
    </recommendedName>
</protein>
<accession>A0A5R9KS14</accession>
<evidence type="ECO:0000313" key="2">
    <source>
        <dbReference type="Proteomes" id="UP000306402"/>
    </source>
</evidence>
<comment type="caution">
    <text evidence="1">The sequence shown here is derived from an EMBL/GenBank/DDBJ whole genome shotgun (WGS) entry which is preliminary data.</text>
</comment>
<dbReference type="AlphaFoldDB" id="A0A5R9KS14"/>
<dbReference type="OrthoDB" id="653624at2"/>
<evidence type="ECO:0008006" key="3">
    <source>
        <dbReference type="Google" id="ProtNLM"/>
    </source>
</evidence>